<feature type="compositionally biased region" description="Acidic residues" evidence="1">
    <location>
        <begin position="241"/>
        <end position="251"/>
    </location>
</feature>
<dbReference type="RefSeq" id="XP_003081512.1">
    <property type="nucleotide sequence ID" value="XM_003081464.1"/>
</dbReference>
<dbReference type="OMA" id="QILMEMD"/>
<gene>
    <name evidence="2" type="ORF">OT_ostta10g00750</name>
</gene>
<feature type="compositionally biased region" description="Polar residues" evidence="1">
    <location>
        <begin position="252"/>
        <end position="263"/>
    </location>
</feature>
<evidence type="ECO:0000313" key="3">
    <source>
        <dbReference type="Proteomes" id="UP000009170"/>
    </source>
</evidence>
<dbReference type="InParanoid" id="Q010J8"/>
<dbReference type="GeneID" id="9832245"/>
<feature type="compositionally biased region" description="Acidic residues" evidence="1">
    <location>
        <begin position="215"/>
        <end position="228"/>
    </location>
</feature>
<sequence>MSTNVDEKCEEPRLMHRLPSVAVVAASRASTKNPRERRAIDVPRRLGSTADHCVEAYARESARGRRLAAAAAACARASRGRPDVRAMTVLLAQAKELCDRRRRGLVRGLVDCARGGEAIARRLRAFAETNAWTATELECAGGDAAAIGAMKRALAKAEREEATMVEETLGSSRKRGRASTDVEETKAKAGATMADDGRSPRISAPSPVFAADREKDEDDDGDDEDDDANDKSEDQLMLTAEEPEEASDEETLTPSPTMETQPLSGDDSEPEVDTFTSPTTKNVVQILMEMDTRNAAYSLDPETEE</sequence>
<dbReference type="Proteomes" id="UP000009170">
    <property type="component" value="Unassembled WGS sequence"/>
</dbReference>
<dbReference type="AlphaFoldDB" id="Q010J8"/>
<proteinExistence type="predicted"/>
<accession>Q010J8</accession>
<keyword evidence="3" id="KW-1185">Reference proteome</keyword>
<evidence type="ECO:0000256" key="1">
    <source>
        <dbReference type="SAM" id="MobiDB-lite"/>
    </source>
</evidence>
<comment type="caution">
    <text evidence="2">The sequence shown here is derived from an EMBL/GenBank/DDBJ whole genome shotgun (WGS) entry which is preliminary data.</text>
</comment>
<dbReference type="KEGG" id="ota:OT_ostta10g00750"/>
<organism evidence="2 3">
    <name type="scientific">Ostreococcus tauri</name>
    <name type="common">Marine green alga</name>
    <dbReference type="NCBI Taxonomy" id="70448"/>
    <lineage>
        <taxon>Eukaryota</taxon>
        <taxon>Viridiplantae</taxon>
        <taxon>Chlorophyta</taxon>
        <taxon>Mamiellophyceae</taxon>
        <taxon>Mamiellales</taxon>
        <taxon>Bathycoccaceae</taxon>
        <taxon>Ostreococcus</taxon>
    </lineage>
</organism>
<feature type="region of interest" description="Disordered" evidence="1">
    <location>
        <begin position="163"/>
        <end position="279"/>
    </location>
</feature>
<reference evidence="3" key="1">
    <citation type="journal article" date="2006" name="Proc. Natl. Acad. Sci. U.S.A.">
        <title>Genome analysis of the smallest free-living eukaryote Ostreococcus tauri unveils many unique features.</title>
        <authorList>
            <person name="Derelle E."/>
            <person name="Ferraz C."/>
            <person name="Rombauts S."/>
            <person name="Rouze P."/>
            <person name="Worden A.Z."/>
            <person name="Robbens S."/>
            <person name="Partensky F."/>
            <person name="Degroeve S."/>
            <person name="Echeynie S."/>
            <person name="Cooke R."/>
            <person name="Saeys Y."/>
            <person name="Wuyts J."/>
            <person name="Jabbari K."/>
            <person name="Bowler C."/>
            <person name="Panaud O."/>
            <person name="Piegu B."/>
            <person name="Ball S.G."/>
            <person name="Ral J.-P."/>
            <person name="Bouget F.-Y."/>
            <person name="Piganeau G."/>
            <person name="De Baets B."/>
            <person name="Picard A."/>
            <person name="Delseny M."/>
            <person name="Demaille J."/>
            <person name="Van de Peer Y."/>
            <person name="Moreau H."/>
        </authorList>
    </citation>
    <scope>NUCLEOTIDE SEQUENCE [LARGE SCALE GENOMIC DNA]</scope>
    <source>
        <strain evidence="3">OTTH 0595 / CCAP 157/2 / RCC745</strain>
    </source>
</reference>
<dbReference type="EMBL" id="CAID01000010">
    <property type="protein sequence ID" value="CAL56034.1"/>
    <property type="molecule type" value="Genomic_DNA"/>
</dbReference>
<name>Q010J8_OSTTA</name>
<feature type="compositionally biased region" description="Basic and acidic residues" evidence="1">
    <location>
        <begin position="178"/>
        <end position="187"/>
    </location>
</feature>
<reference evidence="2 3" key="2">
    <citation type="journal article" date="2014" name="BMC Genomics">
        <title>An improved genome of the model marine alga Ostreococcus tauri unfolds by assessing Illumina de novo assemblies.</title>
        <authorList>
            <person name="Blanc-Mathieu R."/>
            <person name="Verhelst B."/>
            <person name="Derelle E."/>
            <person name="Rombauts S."/>
            <person name="Bouget F.Y."/>
            <person name="Carre I."/>
            <person name="Chateau A."/>
            <person name="Eyre-Walker A."/>
            <person name="Grimsley N."/>
            <person name="Moreau H."/>
            <person name="Piegu B."/>
            <person name="Rivals E."/>
            <person name="Schackwitz W."/>
            <person name="Van de Peer Y."/>
            <person name="Piganeau G."/>
        </authorList>
    </citation>
    <scope>NUCLEOTIDE SEQUENCE [LARGE SCALE GENOMIC DNA]</scope>
    <source>
        <strain evidence="3">OTTH 0595 / CCAP 157/2 / RCC745</strain>
    </source>
</reference>
<evidence type="ECO:0000313" key="2">
    <source>
        <dbReference type="EMBL" id="CAL56034.1"/>
    </source>
</evidence>
<protein>
    <submittedName>
        <fullName evidence="2">Unnamed product</fullName>
    </submittedName>
</protein>